<dbReference type="Gene3D" id="3.90.220.20">
    <property type="entry name" value="DNA methylase specificity domains"/>
    <property type="match status" value="1"/>
</dbReference>
<evidence type="ECO:0000313" key="5">
    <source>
        <dbReference type="EMBL" id="RCN56805.1"/>
    </source>
</evidence>
<dbReference type="OrthoDB" id="9798929at2"/>
<keyword evidence="6" id="KW-1185">Reference proteome</keyword>
<dbReference type="EMBL" id="PSYR01000002">
    <property type="protein sequence ID" value="RCN56805.1"/>
    <property type="molecule type" value="Genomic_DNA"/>
</dbReference>
<evidence type="ECO:0000256" key="1">
    <source>
        <dbReference type="ARBA" id="ARBA00010923"/>
    </source>
</evidence>
<keyword evidence="2" id="KW-0680">Restriction system</keyword>
<comment type="similarity">
    <text evidence="1">Belongs to the type-I restriction system S methylase family.</text>
</comment>
<accession>A0A368HEE2</accession>
<dbReference type="AlphaFoldDB" id="A0A368HEE2"/>
<sequence>MSPWPVPIPALDEQRDIVAILDAIDRKIDLHRKKRVTLEELFKTLLHKLMTGEIRVDDLDLSALDPPRMALAAP</sequence>
<dbReference type="GO" id="GO:0003677">
    <property type="term" value="F:DNA binding"/>
    <property type="evidence" value="ECO:0007669"/>
    <property type="project" value="UniProtKB-KW"/>
</dbReference>
<dbReference type="SUPFAM" id="SSF116734">
    <property type="entry name" value="DNA methylase specificity domain"/>
    <property type="match status" value="1"/>
</dbReference>
<comment type="caution">
    <text evidence="5">The sequence shown here is derived from an EMBL/GenBank/DDBJ whole genome shotgun (WGS) entry which is preliminary data.</text>
</comment>
<evidence type="ECO:0000313" key="6">
    <source>
        <dbReference type="Proteomes" id="UP000253250"/>
    </source>
</evidence>
<name>A0A368HEE2_9GAMM</name>
<gene>
    <name evidence="5" type="ORF">C4900_13690</name>
</gene>
<dbReference type="Proteomes" id="UP000253250">
    <property type="component" value="Unassembled WGS sequence"/>
</dbReference>
<dbReference type="InterPro" id="IPR044946">
    <property type="entry name" value="Restrct_endonuc_typeI_TRD_sf"/>
</dbReference>
<evidence type="ECO:0000256" key="2">
    <source>
        <dbReference type="ARBA" id="ARBA00022747"/>
    </source>
</evidence>
<organism evidence="5 6">
    <name type="scientific">Acidiferrobacter thiooxydans</name>
    <dbReference type="NCBI Taxonomy" id="163359"/>
    <lineage>
        <taxon>Bacteria</taxon>
        <taxon>Pseudomonadati</taxon>
        <taxon>Pseudomonadota</taxon>
        <taxon>Gammaproteobacteria</taxon>
        <taxon>Acidiferrobacterales</taxon>
        <taxon>Acidiferrobacteraceae</taxon>
        <taxon>Acidiferrobacter</taxon>
    </lineage>
</organism>
<proteinExistence type="inferred from homology"/>
<protein>
    <recommendedName>
        <fullName evidence="4">Type I restriction modification DNA specificity domain-containing protein</fullName>
    </recommendedName>
</protein>
<evidence type="ECO:0000259" key="4">
    <source>
        <dbReference type="Pfam" id="PF01420"/>
    </source>
</evidence>
<evidence type="ECO:0000256" key="3">
    <source>
        <dbReference type="ARBA" id="ARBA00023125"/>
    </source>
</evidence>
<reference evidence="5 6" key="1">
    <citation type="submission" date="2018-02" db="EMBL/GenBank/DDBJ databases">
        <title>Insights into the biology of acidophilic members of the Acidiferrobacteraceae family derived from comparative genomic analyses.</title>
        <authorList>
            <person name="Issotta F."/>
            <person name="Thyssen C."/>
            <person name="Mena C."/>
            <person name="Moya A."/>
            <person name="Bellenberg S."/>
            <person name="Sproer C."/>
            <person name="Covarrubias P.C."/>
            <person name="Sand W."/>
            <person name="Quatrini R."/>
            <person name="Vera M."/>
        </authorList>
    </citation>
    <scope>NUCLEOTIDE SEQUENCE [LARGE SCALE GENOMIC DNA]</scope>
    <source>
        <strain evidence="6">m-1</strain>
    </source>
</reference>
<dbReference type="InterPro" id="IPR000055">
    <property type="entry name" value="Restrct_endonuc_typeI_TRD"/>
</dbReference>
<dbReference type="GO" id="GO:0009307">
    <property type="term" value="P:DNA restriction-modification system"/>
    <property type="evidence" value="ECO:0007669"/>
    <property type="project" value="UniProtKB-KW"/>
</dbReference>
<feature type="domain" description="Type I restriction modification DNA specificity" evidence="4">
    <location>
        <begin position="5"/>
        <end position="39"/>
    </location>
</feature>
<dbReference type="Pfam" id="PF01420">
    <property type="entry name" value="Methylase_S"/>
    <property type="match status" value="1"/>
</dbReference>
<keyword evidence="3" id="KW-0238">DNA-binding</keyword>